<dbReference type="InterPro" id="IPR013830">
    <property type="entry name" value="SGNH_hydro"/>
</dbReference>
<dbReference type="Gene3D" id="3.40.50.1110">
    <property type="entry name" value="SGNH hydrolase"/>
    <property type="match status" value="1"/>
</dbReference>
<dbReference type="Proteomes" id="UP000033166">
    <property type="component" value="Chromosome I"/>
</dbReference>
<accession>A0A0D6DYI7</accession>
<name>A0A0D6DYI7_9LACT</name>
<dbReference type="RefSeq" id="WP_047915895.1">
    <property type="nucleotide sequence ID" value="NZ_LN774769.1"/>
</dbReference>
<dbReference type="PANTHER" id="PTHR43784:SF2">
    <property type="entry name" value="GDSL-LIKE LIPASE_ACYLHYDROLASE, PUTATIVE (AFU_ORTHOLOGUE AFUA_2G00820)-RELATED"/>
    <property type="match status" value="1"/>
</dbReference>
<protein>
    <submittedName>
        <fullName evidence="2">GDSL-like lipase family protein</fullName>
    </submittedName>
</protein>
<gene>
    <name evidence="2" type="ORF">LACPI_1637</name>
</gene>
<dbReference type="EMBL" id="LN774769">
    <property type="protein sequence ID" value="CEN28837.1"/>
    <property type="molecule type" value="Genomic_DNA"/>
</dbReference>
<dbReference type="Pfam" id="PF13472">
    <property type="entry name" value="Lipase_GDSL_2"/>
    <property type="match status" value="1"/>
</dbReference>
<dbReference type="InterPro" id="IPR053140">
    <property type="entry name" value="GDSL_Rv0518-like"/>
</dbReference>
<dbReference type="HOGENOM" id="CLU_029872_1_1_9"/>
<dbReference type="SUPFAM" id="SSF52266">
    <property type="entry name" value="SGNH hydrolase"/>
    <property type="match status" value="1"/>
</dbReference>
<feature type="domain" description="SGNH hydrolase-type esterase" evidence="1">
    <location>
        <begin position="205"/>
        <end position="399"/>
    </location>
</feature>
<reference evidence="3" key="1">
    <citation type="submission" date="2015-01" db="EMBL/GenBank/DDBJ databases">
        <authorList>
            <person name="Andreevskaya M."/>
        </authorList>
    </citation>
    <scope>NUCLEOTIDE SEQUENCE [LARGE SCALE GENOMIC DNA]</scope>
    <source>
        <strain evidence="3">MKFS47</strain>
    </source>
</reference>
<proteinExistence type="predicted"/>
<dbReference type="KEGG" id="lpk:LACPI_1637"/>
<organism evidence="2 3">
    <name type="scientific">Pseudolactococcus piscium MKFS47</name>
    <dbReference type="NCBI Taxonomy" id="297352"/>
    <lineage>
        <taxon>Bacteria</taxon>
        <taxon>Bacillati</taxon>
        <taxon>Bacillota</taxon>
        <taxon>Bacilli</taxon>
        <taxon>Lactobacillales</taxon>
        <taxon>Streptococcaceae</taxon>
        <taxon>Pseudolactococcus</taxon>
    </lineage>
</organism>
<evidence type="ECO:0000259" key="1">
    <source>
        <dbReference type="Pfam" id="PF13472"/>
    </source>
</evidence>
<evidence type="ECO:0000313" key="3">
    <source>
        <dbReference type="Proteomes" id="UP000033166"/>
    </source>
</evidence>
<evidence type="ECO:0000313" key="2">
    <source>
        <dbReference type="EMBL" id="CEN28837.1"/>
    </source>
</evidence>
<sequence length="414" mass="45325">MTLMTSQDPQFSKVRENWVTTWSQAQKGIGFFPVNDNDHTVAYEIPIQNTGDRVALTLGNYYSEVSLALASVSVSLDKDSGFKPVTVNGSESFSVDACGLVKTDSIAMLVTSGTAIYVRIYYPDQPQVNRAISGNTFATHAERSIKGDFTKTTPLICDDVFSDTMIDDPYAVKYGGSLIESKTRFTLTLQGVDVHTKTAGGTIVAFGDSITEQGHWVRPTQEKVAEKLGAGYSLVNAGISGNRLLRGFTNLPRRTQFFGLAGIERFAHDVFEVNEQVISVVIALGVNDLHQPGTEAQFPIDELPTFDELVAGYQHLIKVAREHGSRVFLATLSPFIGYTVAVKNEEKEAIRKQINDWIRHNREVAGIYDFDALLSDPTDCTTANPLYDSGDKLHPSPEGGLAMSHLIDVTAFKA</sequence>
<dbReference type="AlphaFoldDB" id="A0A0D6DYI7"/>
<dbReference type="PANTHER" id="PTHR43784">
    <property type="entry name" value="GDSL-LIKE LIPASE/ACYLHYDROLASE, PUTATIVE (AFU_ORTHOLOGUE AFUA_2G00820)-RELATED"/>
    <property type="match status" value="1"/>
</dbReference>
<dbReference type="STRING" id="1364.LP2241_50025"/>
<dbReference type="InterPro" id="IPR036514">
    <property type="entry name" value="SGNH_hydro_sf"/>
</dbReference>